<accession>A0A927BRX8</accession>
<dbReference type="SUPFAM" id="SSF53955">
    <property type="entry name" value="Lysozyme-like"/>
    <property type="match status" value="1"/>
</dbReference>
<name>A0A927BRX8_9BACL</name>
<keyword evidence="3" id="KW-1185">Reference proteome</keyword>
<reference evidence="2" key="1">
    <citation type="submission" date="2020-09" db="EMBL/GenBank/DDBJ databases">
        <title>A novel bacterium of genus Paenibacillus, isolated from South China Sea.</title>
        <authorList>
            <person name="Huang H."/>
            <person name="Mo K."/>
            <person name="Hu Y."/>
        </authorList>
    </citation>
    <scope>NUCLEOTIDE SEQUENCE</scope>
    <source>
        <strain evidence="2">IB182496</strain>
    </source>
</reference>
<evidence type="ECO:0000313" key="2">
    <source>
        <dbReference type="EMBL" id="MBD2844429.1"/>
    </source>
</evidence>
<evidence type="ECO:0000259" key="1">
    <source>
        <dbReference type="Pfam" id="PF01464"/>
    </source>
</evidence>
<dbReference type="Proteomes" id="UP000621560">
    <property type="component" value="Unassembled WGS sequence"/>
</dbReference>
<dbReference type="AlphaFoldDB" id="A0A927BRX8"/>
<dbReference type="RefSeq" id="WP_190915105.1">
    <property type="nucleotide sequence ID" value="NZ_JACXIZ010000011.1"/>
</dbReference>
<dbReference type="PANTHER" id="PTHR37423:SF2">
    <property type="entry name" value="MEMBRANE-BOUND LYTIC MUREIN TRANSGLYCOSYLASE C"/>
    <property type="match status" value="1"/>
</dbReference>
<dbReference type="PANTHER" id="PTHR37423">
    <property type="entry name" value="SOLUBLE LYTIC MUREIN TRANSGLYCOSYLASE-RELATED"/>
    <property type="match status" value="1"/>
</dbReference>
<evidence type="ECO:0000313" key="3">
    <source>
        <dbReference type="Proteomes" id="UP000621560"/>
    </source>
</evidence>
<sequence>MSMSIDPRMVSSMLKLDWRPAETVTQRTAVGTSAGASFDSLLQQLLSSSTELPIARIRPVTELFSSGTSAPSVFAGVPAATASTAAPSDASSDSTALAPSWGRDRFDGLIDTAARTYGVDAALIKAVVDVESEFRLDAVSSAGAQGLMQLMPGTARGLGVTNPYDPVQNINGGTRYLSELLRKYDGNTLTALAAYNAGPGRVDRLGLHDDQAIQAGLSRLPEETRNYLGKVMDAYRQYDAS</sequence>
<organism evidence="2 3">
    <name type="scientific">Paenibacillus sabuli</name>
    <dbReference type="NCBI Taxonomy" id="2772509"/>
    <lineage>
        <taxon>Bacteria</taxon>
        <taxon>Bacillati</taxon>
        <taxon>Bacillota</taxon>
        <taxon>Bacilli</taxon>
        <taxon>Bacillales</taxon>
        <taxon>Paenibacillaceae</taxon>
        <taxon>Paenibacillus</taxon>
    </lineage>
</organism>
<comment type="caution">
    <text evidence="2">The sequence shown here is derived from an EMBL/GenBank/DDBJ whole genome shotgun (WGS) entry which is preliminary data.</text>
</comment>
<proteinExistence type="predicted"/>
<dbReference type="CDD" id="cd00254">
    <property type="entry name" value="LT-like"/>
    <property type="match status" value="1"/>
</dbReference>
<dbReference type="Pfam" id="PF01464">
    <property type="entry name" value="SLT"/>
    <property type="match status" value="1"/>
</dbReference>
<protein>
    <submittedName>
        <fullName evidence="2">Lytic transglycosylase domain-containing protein</fullName>
    </submittedName>
</protein>
<dbReference type="InterPro" id="IPR008258">
    <property type="entry name" value="Transglycosylase_SLT_dom_1"/>
</dbReference>
<dbReference type="EMBL" id="JACXIZ010000011">
    <property type="protein sequence ID" value="MBD2844429.1"/>
    <property type="molecule type" value="Genomic_DNA"/>
</dbReference>
<dbReference type="InterPro" id="IPR023346">
    <property type="entry name" value="Lysozyme-like_dom_sf"/>
</dbReference>
<dbReference type="Gene3D" id="1.10.530.10">
    <property type="match status" value="1"/>
</dbReference>
<gene>
    <name evidence="2" type="ORF">IDH44_04440</name>
</gene>
<feature type="domain" description="Transglycosylase SLT" evidence="1">
    <location>
        <begin position="109"/>
        <end position="204"/>
    </location>
</feature>